<dbReference type="EMBL" id="BAAAQX010000078">
    <property type="protein sequence ID" value="GAA2219719.1"/>
    <property type="molecule type" value="Genomic_DNA"/>
</dbReference>
<protein>
    <recommendedName>
        <fullName evidence="3">Transposase</fullName>
    </recommendedName>
</protein>
<evidence type="ECO:0000313" key="2">
    <source>
        <dbReference type="Proteomes" id="UP001499843"/>
    </source>
</evidence>
<reference evidence="1 2" key="1">
    <citation type="journal article" date="2019" name="Int. J. Syst. Evol. Microbiol.">
        <title>The Global Catalogue of Microorganisms (GCM) 10K type strain sequencing project: providing services to taxonomists for standard genome sequencing and annotation.</title>
        <authorList>
            <consortium name="The Broad Institute Genomics Platform"/>
            <consortium name="The Broad Institute Genome Sequencing Center for Infectious Disease"/>
            <person name="Wu L."/>
            <person name="Ma J."/>
        </authorList>
    </citation>
    <scope>NUCLEOTIDE SEQUENCE [LARGE SCALE GENOMIC DNA]</scope>
    <source>
        <strain evidence="1 2">JCM 16114</strain>
    </source>
</reference>
<proteinExistence type="predicted"/>
<name>A0ABN3D573_9ACTN</name>
<gene>
    <name evidence="1" type="ORF">GCM10009850_121270</name>
</gene>
<evidence type="ECO:0008006" key="3">
    <source>
        <dbReference type="Google" id="ProtNLM"/>
    </source>
</evidence>
<sequence length="85" mass="9639">MFGSAVLKWRQALDRRRADAKRPSITQINRAIGEWLRPAPTSHPGNQTRARTTAFCSRRRQAARMYASSAWINETNCEYACLAGN</sequence>
<evidence type="ECO:0000313" key="1">
    <source>
        <dbReference type="EMBL" id="GAA2219719.1"/>
    </source>
</evidence>
<keyword evidence="2" id="KW-1185">Reference proteome</keyword>
<dbReference type="Proteomes" id="UP001499843">
    <property type="component" value="Unassembled WGS sequence"/>
</dbReference>
<comment type="caution">
    <text evidence="1">The sequence shown here is derived from an EMBL/GenBank/DDBJ whole genome shotgun (WGS) entry which is preliminary data.</text>
</comment>
<accession>A0ABN3D573</accession>
<organism evidence="1 2">
    <name type="scientific">Nonomuraea monospora</name>
    <dbReference type="NCBI Taxonomy" id="568818"/>
    <lineage>
        <taxon>Bacteria</taxon>
        <taxon>Bacillati</taxon>
        <taxon>Actinomycetota</taxon>
        <taxon>Actinomycetes</taxon>
        <taxon>Streptosporangiales</taxon>
        <taxon>Streptosporangiaceae</taxon>
        <taxon>Nonomuraea</taxon>
    </lineage>
</organism>